<gene>
    <name evidence="2" type="ORF">K469DRAFT_701994</name>
</gene>
<evidence type="ECO:0000259" key="1">
    <source>
        <dbReference type="Pfam" id="PF06985"/>
    </source>
</evidence>
<accession>A0A6A6EFN4</accession>
<sequence length="670" mass="76188">MSHILSTLGIQKQIMQVSFTVFPTKVVQCLRATVDKGTALYLQPTEAKRYLKEFDRTYLSTGFSKKSLQHCINGHAQTCSMSQDIPNTKDIVPIYLIDLHANCLVRASTREKYAALSYVWGSSDPNLQHNTWECSKTALSRMLELGFFTWNFDRIPQSVEQAMTFTRNMGLKYLWVDRYCVPQDDQPEKHSQLQAMGSIYYHAHFVIIAAGGDGSHGLCTEDCIRPKYRTHCRELLAEIGVVYEPATENTRWSTRGWTFQERIFARRSFVFRGDTVTFQCQKSIWQEGTDIPISHDVSLPGSGTTKLIIHKWPNMFYFKSLVEEYVERELTYPCDSLDAFAGVLDALEASFLNGFLFGLPEVCFDIGLLWQPKGVLADRISLAIADSKPLADLPSWSWARWKGPFDFSAWEAAAESLFLSYYNQSFYTITTIVKWQKTSRSSGALVPLVNCYSVHRALAQDSSLPPPVGWKRQALRFGFGKDGTLSRLLRSTNHQFTHSALGEHRQFRFPVPLPLDIAEVSDNQSWTSKIQGVVKRAFLSIKPKGTPRKEDDRWYAIERKPTSNRELQVGLVQLHDPKSEDWSTADVSGEFIAISAGEFLCVPGQSVGVPWTMLDEWEMKRRSKDGNVYEFYNVMLIEGHGGIAMRKGLGRVQKTMWESLDLEEVEVVLA</sequence>
<evidence type="ECO:0000313" key="2">
    <source>
        <dbReference type="EMBL" id="KAF2189359.1"/>
    </source>
</evidence>
<organism evidence="2 3">
    <name type="scientific">Zopfia rhizophila CBS 207.26</name>
    <dbReference type="NCBI Taxonomy" id="1314779"/>
    <lineage>
        <taxon>Eukaryota</taxon>
        <taxon>Fungi</taxon>
        <taxon>Dikarya</taxon>
        <taxon>Ascomycota</taxon>
        <taxon>Pezizomycotina</taxon>
        <taxon>Dothideomycetes</taxon>
        <taxon>Dothideomycetes incertae sedis</taxon>
        <taxon>Zopfiaceae</taxon>
        <taxon>Zopfia</taxon>
    </lineage>
</organism>
<dbReference type="PANTHER" id="PTHR33112">
    <property type="entry name" value="DOMAIN PROTEIN, PUTATIVE-RELATED"/>
    <property type="match status" value="1"/>
</dbReference>
<dbReference type="OrthoDB" id="5428863at2759"/>
<dbReference type="EMBL" id="ML994621">
    <property type="protein sequence ID" value="KAF2189359.1"/>
    <property type="molecule type" value="Genomic_DNA"/>
</dbReference>
<reference evidence="2" key="1">
    <citation type="journal article" date="2020" name="Stud. Mycol.">
        <title>101 Dothideomycetes genomes: a test case for predicting lifestyles and emergence of pathogens.</title>
        <authorList>
            <person name="Haridas S."/>
            <person name="Albert R."/>
            <person name="Binder M."/>
            <person name="Bloem J."/>
            <person name="Labutti K."/>
            <person name="Salamov A."/>
            <person name="Andreopoulos B."/>
            <person name="Baker S."/>
            <person name="Barry K."/>
            <person name="Bills G."/>
            <person name="Bluhm B."/>
            <person name="Cannon C."/>
            <person name="Castanera R."/>
            <person name="Culley D."/>
            <person name="Daum C."/>
            <person name="Ezra D."/>
            <person name="Gonzalez J."/>
            <person name="Henrissat B."/>
            <person name="Kuo A."/>
            <person name="Liang C."/>
            <person name="Lipzen A."/>
            <person name="Lutzoni F."/>
            <person name="Magnuson J."/>
            <person name="Mondo S."/>
            <person name="Nolan M."/>
            <person name="Ohm R."/>
            <person name="Pangilinan J."/>
            <person name="Park H.-J."/>
            <person name="Ramirez L."/>
            <person name="Alfaro M."/>
            <person name="Sun H."/>
            <person name="Tritt A."/>
            <person name="Yoshinaga Y."/>
            <person name="Zwiers L.-H."/>
            <person name="Turgeon B."/>
            <person name="Goodwin S."/>
            <person name="Spatafora J."/>
            <person name="Crous P."/>
            <person name="Grigoriev I."/>
        </authorList>
    </citation>
    <scope>NUCLEOTIDE SEQUENCE</scope>
    <source>
        <strain evidence="2">CBS 207.26</strain>
    </source>
</reference>
<dbReference type="InterPro" id="IPR010730">
    <property type="entry name" value="HET"/>
</dbReference>
<dbReference type="Pfam" id="PF06985">
    <property type="entry name" value="HET"/>
    <property type="match status" value="1"/>
</dbReference>
<keyword evidence="3" id="KW-1185">Reference proteome</keyword>
<dbReference type="Proteomes" id="UP000800200">
    <property type="component" value="Unassembled WGS sequence"/>
</dbReference>
<evidence type="ECO:0000313" key="3">
    <source>
        <dbReference type="Proteomes" id="UP000800200"/>
    </source>
</evidence>
<proteinExistence type="predicted"/>
<dbReference type="PANTHER" id="PTHR33112:SF1">
    <property type="entry name" value="HETEROKARYON INCOMPATIBILITY DOMAIN-CONTAINING PROTEIN"/>
    <property type="match status" value="1"/>
</dbReference>
<protein>
    <submittedName>
        <fullName evidence="2">HET-domain-containing protein</fullName>
    </submittedName>
</protein>
<dbReference type="AlphaFoldDB" id="A0A6A6EFN4"/>
<name>A0A6A6EFN4_9PEZI</name>
<feature type="domain" description="Heterokaryon incompatibility" evidence="1">
    <location>
        <begin position="113"/>
        <end position="261"/>
    </location>
</feature>